<reference evidence="2 3" key="1">
    <citation type="submission" date="2020-01" db="EMBL/GenBank/DDBJ databases">
        <title>Spongiivirga citrea KCTC 32990T.</title>
        <authorList>
            <person name="Wang G."/>
        </authorList>
    </citation>
    <scope>NUCLEOTIDE SEQUENCE [LARGE SCALE GENOMIC DNA]</scope>
    <source>
        <strain evidence="2 3">KCTC 32990</strain>
    </source>
</reference>
<proteinExistence type="predicted"/>
<feature type="transmembrane region" description="Helical" evidence="1">
    <location>
        <begin position="6"/>
        <end position="29"/>
    </location>
</feature>
<gene>
    <name evidence="2" type="ORF">GWK10_03015</name>
</gene>
<dbReference type="AlphaFoldDB" id="A0A6M0CFG2"/>
<keyword evidence="1" id="KW-0472">Membrane</keyword>
<keyword evidence="1" id="KW-0812">Transmembrane</keyword>
<dbReference type="RefSeq" id="WP_164029412.1">
    <property type="nucleotide sequence ID" value="NZ_JAABOQ010000001.1"/>
</dbReference>
<sequence>MKLSKFIFKLTGLLIILLALYFCCSYFIIDRYVDRYYHKFRYPAGSMVVGLSRSNFGISPEVLDQEFGDDEIAKPVLNFSFELYRSPYGSVYKKDIENKIAEGTTNGVFIVSVSPGSFLIPINSSEDDVDKLDEDTMLGKMDYVNVDPNFEYMVKCYANPLYKGIVFWPKNDVVVTHDNGWIEFREGTSTYEITEKMVDKWSEETLISYKKILVGQKISIARLKAFEDTVLMLKEYGKVYVVRTPVLKDVLDFETEFWPEMNSQIDSIANKVNVPYWDYTKDHSSYTYYDGSHLFSKSAEMFTRQLAMDIKKK</sequence>
<evidence type="ECO:0000313" key="3">
    <source>
        <dbReference type="Proteomes" id="UP000474296"/>
    </source>
</evidence>
<dbReference type="Proteomes" id="UP000474296">
    <property type="component" value="Unassembled WGS sequence"/>
</dbReference>
<protein>
    <submittedName>
        <fullName evidence="2">Uncharacterized protein</fullName>
    </submittedName>
</protein>
<comment type="caution">
    <text evidence="2">The sequence shown here is derived from an EMBL/GenBank/DDBJ whole genome shotgun (WGS) entry which is preliminary data.</text>
</comment>
<keyword evidence="3" id="KW-1185">Reference proteome</keyword>
<accession>A0A6M0CFG2</accession>
<organism evidence="2 3">
    <name type="scientific">Spongiivirga citrea</name>
    <dbReference type="NCBI Taxonomy" id="1481457"/>
    <lineage>
        <taxon>Bacteria</taxon>
        <taxon>Pseudomonadati</taxon>
        <taxon>Bacteroidota</taxon>
        <taxon>Flavobacteriia</taxon>
        <taxon>Flavobacteriales</taxon>
        <taxon>Flavobacteriaceae</taxon>
        <taxon>Spongiivirga</taxon>
    </lineage>
</organism>
<keyword evidence="1" id="KW-1133">Transmembrane helix</keyword>
<evidence type="ECO:0000256" key="1">
    <source>
        <dbReference type="SAM" id="Phobius"/>
    </source>
</evidence>
<evidence type="ECO:0000313" key="2">
    <source>
        <dbReference type="EMBL" id="NER16162.1"/>
    </source>
</evidence>
<dbReference type="EMBL" id="JAABOQ010000001">
    <property type="protein sequence ID" value="NER16162.1"/>
    <property type="molecule type" value="Genomic_DNA"/>
</dbReference>
<name>A0A6M0CFG2_9FLAO</name>